<dbReference type="EMBL" id="JARKIB010000094">
    <property type="protein sequence ID" value="KAJ7742539.1"/>
    <property type="molecule type" value="Genomic_DNA"/>
</dbReference>
<accession>A0AAD7N286</accession>
<protein>
    <submittedName>
        <fullName evidence="2">Uncharacterized protein</fullName>
    </submittedName>
</protein>
<reference evidence="2" key="1">
    <citation type="submission" date="2023-03" db="EMBL/GenBank/DDBJ databases">
        <title>Massive genome expansion in bonnet fungi (Mycena s.s.) driven by repeated elements and novel gene families across ecological guilds.</title>
        <authorList>
            <consortium name="Lawrence Berkeley National Laboratory"/>
            <person name="Harder C.B."/>
            <person name="Miyauchi S."/>
            <person name="Viragh M."/>
            <person name="Kuo A."/>
            <person name="Thoen E."/>
            <person name="Andreopoulos B."/>
            <person name="Lu D."/>
            <person name="Skrede I."/>
            <person name="Drula E."/>
            <person name="Henrissat B."/>
            <person name="Morin E."/>
            <person name="Kohler A."/>
            <person name="Barry K."/>
            <person name="LaButti K."/>
            <person name="Morin E."/>
            <person name="Salamov A."/>
            <person name="Lipzen A."/>
            <person name="Mereny Z."/>
            <person name="Hegedus B."/>
            <person name="Baldrian P."/>
            <person name="Stursova M."/>
            <person name="Weitz H."/>
            <person name="Taylor A."/>
            <person name="Grigoriev I.V."/>
            <person name="Nagy L.G."/>
            <person name="Martin F."/>
            <person name="Kauserud H."/>
        </authorList>
    </citation>
    <scope>NUCLEOTIDE SEQUENCE</scope>
    <source>
        <strain evidence="2">CBHHK182m</strain>
    </source>
</reference>
<evidence type="ECO:0000313" key="2">
    <source>
        <dbReference type="EMBL" id="KAJ7742539.1"/>
    </source>
</evidence>
<dbReference type="AlphaFoldDB" id="A0AAD7N286"/>
<feature type="region of interest" description="Disordered" evidence="1">
    <location>
        <begin position="1"/>
        <end position="20"/>
    </location>
</feature>
<organism evidence="2 3">
    <name type="scientific">Mycena metata</name>
    <dbReference type="NCBI Taxonomy" id="1033252"/>
    <lineage>
        <taxon>Eukaryota</taxon>
        <taxon>Fungi</taxon>
        <taxon>Dikarya</taxon>
        <taxon>Basidiomycota</taxon>
        <taxon>Agaricomycotina</taxon>
        <taxon>Agaricomycetes</taxon>
        <taxon>Agaricomycetidae</taxon>
        <taxon>Agaricales</taxon>
        <taxon>Marasmiineae</taxon>
        <taxon>Mycenaceae</taxon>
        <taxon>Mycena</taxon>
    </lineage>
</organism>
<gene>
    <name evidence="2" type="ORF">B0H16DRAFT_1463994</name>
</gene>
<name>A0AAD7N286_9AGAR</name>
<evidence type="ECO:0000256" key="1">
    <source>
        <dbReference type="SAM" id="MobiDB-lite"/>
    </source>
</evidence>
<keyword evidence="3" id="KW-1185">Reference proteome</keyword>
<evidence type="ECO:0000313" key="3">
    <source>
        <dbReference type="Proteomes" id="UP001215598"/>
    </source>
</evidence>
<comment type="caution">
    <text evidence="2">The sequence shown here is derived from an EMBL/GenBank/DDBJ whole genome shotgun (WGS) entry which is preliminary data.</text>
</comment>
<sequence>MTLPALNDAPPVSNMDSSVPSMVGERTAANASFLDASHALISARPICTKVLTSLTAVLPFTDTRRVNRRTPLVDTFKTVLAGHNSPIMLRDLLEFLTTSGGDAALIDIVRARLNAVTASN</sequence>
<proteinExistence type="predicted"/>
<dbReference type="Proteomes" id="UP001215598">
    <property type="component" value="Unassembled WGS sequence"/>
</dbReference>